<dbReference type="Pfam" id="PF06004">
    <property type="entry name" value="DUF903"/>
    <property type="match status" value="1"/>
</dbReference>
<sequence>MRAVLPLVLFAALTGCSTPHLITLQDGTHIQTVDTPDFNEDTGFYEYETDNGNDESVNKNVVKKIREL</sequence>
<dbReference type="PANTHER" id="PTHR37011">
    <property type="entry name" value="POT FAMILY PEPTIDE TRANSPORT PROTEIN-RELATED"/>
    <property type="match status" value="1"/>
</dbReference>
<evidence type="ECO:0000256" key="1">
    <source>
        <dbReference type="ARBA" id="ARBA00022475"/>
    </source>
</evidence>
<protein>
    <submittedName>
        <fullName evidence="7">YgdI/YgdR family lipoprotein</fullName>
    </submittedName>
</protein>
<evidence type="ECO:0000313" key="8">
    <source>
        <dbReference type="Proteomes" id="UP000690515"/>
    </source>
</evidence>
<keyword evidence="2" id="KW-0732">Signal</keyword>
<proteinExistence type="predicted"/>
<feature type="domain" description="Lipoprotein YgdI/YgdR-like SH3-like" evidence="6">
    <location>
        <begin position="21"/>
        <end position="67"/>
    </location>
</feature>
<dbReference type="InterPro" id="IPR010305">
    <property type="entry name" value="YgdI/YgdR-like"/>
</dbReference>
<evidence type="ECO:0000313" key="7">
    <source>
        <dbReference type="EMBL" id="MBU2711430.1"/>
    </source>
</evidence>
<keyword evidence="5 7" id="KW-0449">Lipoprotein</keyword>
<dbReference type="EMBL" id="JAGSOY010000019">
    <property type="protein sequence ID" value="MBU2711430.1"/>
    <property type="molecule type" value="Genomic_DNA"/>
</dbReference>
<keyword evidence="4" id="KW-0564">Palmitate</keyword>
<dbReference type="PANTHER" id="PTHR37011:SF1">
    <property type="entry name" value="POT FAMILY PEPTIDE TRANSPORT PROTEIN"/>
    <property type="match status" value="1"/>
</dbReference>
<keyword evidence="1" id="KW-1003">Cell membrane</keyword>
<evidence type="ECO:0000256" key="2">
    <source>
        <dbReference type="ARBA" id="ARBA00022729"/>
    </source>
</evidence>
<dbReference type="PROSITE" id="PS51257">
    <property type="entry name" value="PROKAR_LIPOPROTEIN"/>
    <property type="match status" value="1"/>
</dbReference>
<organism evidence="7 8">
    <name type="scientific">Zooshikella harenae</name>
    <dbReference type="NCBI Taxonomy" id="2827238"/>
    <lineage>
        <taxon>Bacteria</taxon>
        <taxon>Pseudomonadati</taxon>
        <taxon>Pseudomonadota</taxon>
        <taxon>Gammaproteobacteria</taxon>
        <taxon>Oceanospirillales</taxon>
        <taxon>Zooshikellaceae</taxon>
        <taxon>Zooshikella</taxon>
    </lineage>
</organism>
<evidence type="ECO:0000256" key="3">
    <source>
        <dbReference type="ARBA" id="ARBA00023136"/>
    </source>
</evidence>
<dbReference type="InterPro" id="IPR010920">
    <property type="entry name" value="LSM_dom_sf"/>
</dbReference>
<gene>
    <name evidence="7" type="ORF">KCG35_10200</name>
</gene>
<accession>A0ABS5ZBS7</accession>
<keyword evidence="8" id="KW-1185">Reference proteome</keyword>
<dbReference type="Proteomes" id="UP000690515">
    <property type="component" value="Unassembled WGS sequence"/>
</dbReference>
<evidence type="ECO:0000256" key="5">
    <source>
        <dbReference type="ARBA" id="ARBA00023288"/>
    </source>
</evidence>
<dbReference type="SUPFAM" id="SSF50182">
    <property type="entry name" value="Sm-like ribonucleoproteins"/>
    <property type="match status" value="1"/>
</dbReference>
<dbReference type="NCBIfam" id="NF033216">
    <property type="entry name" value="lipo_YgdI_YgdR"/>
    <property type="match status" value="1"/>
</dbReference>
<reference evidence="7 8" key="1">
    <citation type="submission" date="2021-04" db="EMBL/GenBank/DDBJ databases">
        <authorList>
            <person name="Pira H."/>
            <person name="Risdian C."/>
            <person name="Wink J."/>
        </authorList>
    </citation>
    <scope>NUCLEOTIDE SEQUENCE [LARGE SCALE GENOMIC DNA]</scope>
    <source>
        <strain evidence="7 8">WH53</strain>
    </source>
</reference>
<comment type="caution">
    <text evidence="7">The sequence shown here is derived from an EMBL/GenBank/DDBJ whole genome shotgun (WGS) entry which is preliminary data.</text>
</comment>
<keyword evidence="3" id="KW-0472">Membrane</keyword>
<dbReference type="InterPro" id="IPR047807">
    <property type="entry name" value="YgdI/YgdR-like_SH3-like"/>
</dbReference>
<evidence type="ECO:0000256" key="4">
    <source>
        <dbReference type="ARBA" id="ARBA00023139"/>
    </source>
</evidence>
<evidence type="ECO:0000259" key="6">
    <source>
        <dbReference type="Pfam" id="PF06004"/>
    </source>
</evidence>
<name>A0ABS5ZBS7_9GAMM</name>
<dbReference type="Gene3D" id="2.30.30.100">
    <property type="match status" value="1"/>
</dbReference>
<dbReference type="RefSeq" id="WP_215819589.1">
    <property type="nucleotide sequence ID" value="NZ_JAGSOY010000019.1"/>
</dbReference>